<dbReference type="Pfam" id="PF13556">
    <property type="entry name" value="HTH_30"/>
    <property type="match status" value="1"/>
</dbReference>
<dbReference type="InterPro" id="IPR042070">
    <property type="entry name" value="PucR_C-HTH_sf"/>
</dbReference>
<accession>A0A415ERF2</accession>
<dbReference type="PANTHER" id="PTHR33744">
    <property type="entry name" value="CARBOHYDRATE DIACID REGULATOR"/>
    <property type="match status" value="1"/>
</dbReference>
<comment type="caution">
    <text evidence="5">The sequence shown here is derived from an EMBL/GenBank/DDBJ whole genome shotgun (WGS) entry which is preliminary data.</text>
</comment>
<gene>
    <name evidence="5" type="ORF">DW084_11405</name>
</gene>
<dbReference type="Proteomes" id="UP000286288">
    <property type="component" value="Unassembled WGS sequence"/>
</dbReference>
<dbReference type="InterPro" id="IPR041522">
    <property type="entry name" value="CdaR_GGDEF"/>
</dbReference>
<dbReference type="PANTHER" id="PTHR33744:SF1">
    <property type="entry name" value="DNA-BINDING TRANSCRIPTIONAL ACTIVATOR ADER"/>
    <property type="match status" value="1"/>
</dbReference>
<reference evidence="5 6" key="1">
    <citation type="submission" date="2018-08" db="EMBL/GenBank/DDBJ databases">
        <title>A genome reference for cultivated species of the human gut microbiota.</title>
        <authorList>
            <person name="Zou Y."/>
            <person name="Xue W."/>
            <person name="Luo G."/>
        </authorList>
    </citation>
    <scope>NUCLEOTIDE SEQUENCE [LARGE SCALE GENOMIC DNA]</scope>
    <source>
        <strain evidence="5 6">AF48-16</strain>
    </source>
</reference>
<evidence type="ECO:0000259" key="2">
    <source>
        <dbReference type="Pfam" id="PF07905"/>
    </source>
</evidence>
<name>A0A415ERF2_ENTCA</name>
<dbReference type="Gene3D" id="1.10.10.2840">
    <property type="entry name" value="PucR C-terminal helix-turn-helix domain"/>
    <property type="match status" value="1"/>
</dbReference>
<proteinExistence type="inferred from homology"/>
<evidence type="ECO:0000313" key="5">
    <source>
        <dbReference type="EMBL" id="RHK05921.1"/>
    </source>
</evidence>
<dbReference type="EMBL" id="QRMZ01000014">
    <property type="protein sequence ID" value="RHK05921.1"/>
    <property type="molecule type" value="Genomic_DNA"/>
</dbReference>
<sequence length="543" mass="62211">MKLVAELLAIPRFSNLRLLTDPLTAEIPVDSIEITETPDIAHYIPEHTFILSTAMVYKNNQGALLELIDSLVAKNAAGLGIKIGRFLDVIDPEVIAYADSLGFPIVEVPATMPLGRLMHQLLNLLWNTKTEQLSYALDIQKRFSASLMKDVSIARFIADFGQMVNTPIILLNPFKQVIAHSKHFTRMSKPAEYYIHQLGQTKGVFTGEKSGAIPIKDLHEKTSQISYYAIETSTYFPHYLVILNPEAIPYPVSDFALEQAALVLSFMLYKNQKVQESFEDLKSDFLTRMIEYQQSTKQEQKDWLDLGKTYGLVKARHYRVIYGACEPTKETKGKDKYLKEESDLVYQWFSEQLPYRIKDVCLFRLKGSNHFAIFVQHKCDALEDHLIETANALTNRLPFRMAFGVGSVCESINDLASSYIEAKTAYEERRGQHDSSIVSFYHQRGMRSLFEKMSPEDIHYFCRTILKELAFPQEDATIELRKTLRAYLDYQCEITRTAKALFVHRNTIKYRIEQCQKLLGKNVHDPSISLDLRLALELSEEGD</sequence>
<dbReference type="AlphaFoldDB" id="A0A415ERF2"/>
<dbReference type="InterPro" id="IPR025736">
    <property type="entry name" value="PucR_C-HTH_dom"/>
</dbReference>
<feature type="domain" description="Purine catabolism PurC-like" evidence="2">
    <location>
        <begin position="6"/>
        <end position="124"/>
    </location>
</feature>
<evidence type="ECO:0000259" key="4">
    <source>
        <dbReference type="Pfam" id="PF17853"/>
    </source>
</evidence>
<evidence type="ECO:0000256" key="1">
    <source>
        <dbReference type="ARBA" id="ARBA00006754"/>
    </source>
</evidence>
<dbReference type="Pfam" id="PF17853">
    <property type="entry name" value="GGDEF_2"/>
    <property type="match status" value="1"/>
</dbReference>
<dbReference type="InterPro" id="IPR012914">
    <property type="entry name" value="PucR_dom"/>
</dbReference>
<evidence type="ECO:0000313" key="6">
    <source>
        <dbReference type="Proteomes" id="UP000286288"/>
    </source>
</evidence>
<dbReference type="RefSeq" id="WP_151195845.1">
    <property type="nucleotide sequence ID" value="NZ_CP119393.1"/>
</dbReference>
<feature type="domain" description="CdaR GGDEF-like" evidence="4">
    <location>
        <begin position="300"/>
        <end position="426"/>
    </location>
</feature>
<protein>
    <submittedName>
        <fullName evidence="5">PucR family transcriptional regulator</fullName>
    </submittedName>
</protein>
<evidence type="ECO:0000259" key="3">
    <source>
        <dbReference type="Pfam" id="PF13556"/>
    </source>
</evidence>
<feature type="domain" description="PucR C-terminal helix-turn-helix" evidence="3">
    <location>
        <begin position="480"/>
        <end position="537"/>
    </location>
</feature>
<dbReference type="Pfam" id="PF07905">
    <property type="entry name" value="PucR"/>
    <property type="match status" value="1"/>
</dbReference>
<organism evidence="5 6">
    <name type="scientific">Enterococcus casseliflavus</name>
    <name type="common">Enterococcus flavescens</name>
    <dbReference type="NCBI Taxonomy" id="37734"/>
    <lineage>
        <taxon>Bacteria</taxon>
        <taxon>Bacillati</taxon>
        <taxon>Bacillota</taxon>
        <taxon>Bacilli</taxon>
        <taxon>Lactobacillales</taxon>
        <taxon>Enterococcaceae</taxon>
        <taxon>Enterococcus</taxon>
    </lineage>
</organism>
<comment type="similarity">
    <text evidence="1">Belongs to the CdaR family.</text>
</comment>
<dbReference type="InterPro" id="IPR051448">
    <property type="entry name" value="CdaR-like_regulators"/>
</dbReference>